<feature type="region of interest" description="Disordered" evidence="1">
    <location>
        <begin position="216"/>
        <end position="253"/>
    </location>
</feature>
<comment type="caution">
    <text evidence="2">The sequence shown here is derived from an EMBL/GenBank/DDBJ whole genome shotgun (WGS) entry which is preliminary data.</text>
</comment>
<protein>
    <submittedName>
        <fullName evidence="2">Uncharacterized protein</fullName>
    </submittedName>
</protein>
<gene>
    <name evidence="2" type="ORF">RHS04_09693</name>
</gene>
<feature type="compositionally biased region" description="Polar residues" evidence="1">
    <location>
        <begin position="216"/>
        <end position="225"/>
    </location>
</feature>
<feature type="compositionally biased region" description="Low complexity" evidence="1">
    <location>
        <begin position="28"/>
        <end position="37"/>
    </location>
</feature>
<reference evidence="2" key="1">
    <citation type="submission" date="2020-09" db="EMBL/GenBank/DDBJ databases">
        <title>Comparative genome analyses of four rice-infecting Rhizoctonia solani isolates reveal extensive enrichment of homogalacturonan modification genes.</title>
        <authorList>
            <person name="Lee D.-Y."/>
            <person name="Jeon J."/>
            <person name="Kim K.-T."/>
            <person name="Cheong K."/>
            <person name="Song H."/>
            <person name="Choi G."/>
            <person name="Ko J."/>
            <person name="Opiyo S.O."/>
            <person name="Zuo S."/>
            <person name="Madhav S."/>
            <person name="Lee Y.-H."/>
            <person name="Wang G.-L."/>
        </authorList>
    </citation>
    <scope>NUCLEOTIDE SEQUENCE</scope>
    <source>
        <strain evidence="2">AG1-IA YN-7</strain>
    </source>
</reference>
<dbReference type="AlphaFoldDB" id="A0A8H7GZI7"/>
<evidence type="ECO:0000313" key="3">
    <source>
        <dbReference type="Proteomes" id="UP000650582"/>
    </source>
</evidence>
<accession>A0A8H7GZI7</accession>
<dbReference type="Proteomes" id="UP000650582">
    <property type="component" value="Unassembled WGS sequence"/>
</dbReference>
<feature type="region of interest" description="Disordered" evidence="1">
    <location>
        <begin position="1"/>
        <end position="40"/>
    </location>
</feature>
<feature type="compositionally biased region" description="Basic residues" evidence="1">
    <location>
        <begin position="228"/>
        <end position="237"/>
    </location>
</feature>
<evidence type="ECO:0000256" key="1">
    <source>
        <dbReference type="SAM" id="MobiDB-lite"/>
    </source>
</evidence>
<proteinExistence type="predicted"/>
<organism evidence="2 3">
    <name type="scientific">Rhizoctonia solani</name>
    <dbReference type="NCBI Taxonomy" id="456999"/>
    <lineage>
        <taxon>Eukaryota</taxon>
        <taxon>Fungi</taxon>
        <taxon>Dikarya</taxon>
        <taxon>Basidiomycota</taxon>
        <taxon>Agaricomycotina</taxon>
        <taxon>Agaricomycetes</taxon>
        <taxon>Cantharellales</taxon>
        <taxon>Ceratobasidiaceae</taxon>
        <taxon>Rhizoctonia</taxon>
    </lineage>
</organism>
<name>A0A8H7GZI7_9AGAM</name>
<sequence length="423" mass="46808">MSRQLCSGRSYNASKEPQVPKQKTQQRKAAGAKANANEQALETNSKQLIAPREREQLMFGMAPGERNPRESVHIVGTGKCQGVALIGNNAVKLALSAYAALMNRAPPIWRVLSWPTPAIKTRMIADAPKEGEAVVPRNAEAAVRVLGEQELTPGGTDRAPAAIRAPETPLTTTRRKDTSLDNNVYVTARTSQVCNKSIVLTSEGEPLLAQYVVNDNTSKTPSCSSEQRKRRRCKSKGNTRDLIGSPSNESKSMANYEGLTWDEEVQRVNGKDPGGPNTSLLDISKWVNPNWSQLDYIPKSNEQSAETNRESVQVNALIFKVDENYVYNNNKYMEVLRNLRNQDQPESTHSQSQGAGPLQVCQTHQVTVEEINKETEATETSRTRSYVGKGKGKKKPRERIRKRKRPSLGMALDNLEGLQGERG</sequence>
<evidence type="ECO:0000313" key="2">
    <source>
        <dbReference type="EMBL" id="KAF8666297.1"/>
    </source>
</evidence>
<dbReference type="EMBL" id="JACYCC010000403">
    <property type="protein sequence ID" value="KAF8666297.1"/>
    <property type="molecule type" value="Genomic_DNA"/>
</dbReference>
<feature type="compositionally biased region" description="Polar residues" evidence="1">
    <location>
        <begin position="1"/>
        <end position="15"/>
    </location>
</feature>
<feature type="compositionally biased region" description="Basic residues" evidence="1">
    <location>
        <begin position="390"/>
        <end position="406"/>
    </location>
</feature>
<feature type="region of interest" description="Disordered" evidence="1">
    <location>
        <begin position="374"/>
        <end position="423"/>
    </location>
</feature>